<dbReference type="PANTHER" id="PTHR38122">
    <property type="entry name" value="GLYCOPROTEIN X"/>
    <property type="match status" value="1"/>
</dbReference>
<name>A0A9N9PVR0_9HELO</name>
<feature type="region of interest" description="Disordered" evidence="1">
    <location>
        <begin position="199"/>
        <end position="218"/>
    </location>
</feature>
<dbReference type="AlphaFoldDB" id="A0A9N9PVR0"/>
<dbReference type="EMBL" id="CAJVRL010000066">
    <property type="protein sequence ID" value="CAG8955837.1"/>
    <property type="molecule type" value="Genomic_DNA"/>
</dbReference>
<keyword evidence="2" id="KW-0812">Transmembrane</keyword>
<comment type="caution">
    <text evidence="3">The sequence shown here is derived from an EMBL/GenBank/DDBJ whole genome shotgun (WGS) entry which is preliminary data.</text>
</comment>
<accession>A0A9N9PVR0</accession>
<sequence length="257" mass="27810">MQHLSRVVRGIAQSFQLWKRDSTIVPAACYSQCNNAYIDAQKIGKTPALCAKNSTFQVEYLSCQDCVLINSDSDPTAAISITTRFQSFLDYCAQPAQSITSAAITGPTSSITSFSSLPNFTETTTATATVYFTSSPPVTGSVANLQADETNLPSQISNSGTPPISKSHTWVAGAVIGPALVLLSVASFFFIRRRRNRKVRDAQAMRERGGEDDATGYKAQLHGDSVVKVHHELPAEDWPELPAREPVGSELAEERHG</sequence>
<protein>
    <submittedName>
        <fullName evidence="3">Uncharacterized protein</fullName>
    </submittedName>
</protein>
<keyword evidence="2" id="KW-0472">Membrane</keyword>
<organism evidence="3 4">
    <name type="scientific">Hymenoscyphus fraxineus</name>
    <dbReference type="NCBI Taxonomy" id="746836"/>
    <lineage>
        <taxon>Eukaryota</taxon>
        <taxon>Fungi</taxon>
        <taxon>Dikarya</taxon>
        <taxon>Ascomycota</taxon>
        <taxon>Pezizomycotina</taxon>
        <taxon>Leotiomycetes</taxon>
        <taxon>Helotiales</taxon>
        <taxon>Helotiaceae</taxon>
        <taxon>Hymenoscyphus</taxon>
    </lineage>
</organism>
<dbReference type="PANTHER" id="PTHR38122:SF1">
    <property type="entry name" value="GLYCOPROTEIN X"/>
    <property type="match status" value="1"/>
</dbReference>
<reference evidence="3" key="1">
    <citation type="submission" date="2021-07" db="EMBL/GenBank/DDBJ databases">
        <authorList>
            <person name="Durling M."/>
        </authorList>
    </citation>
    <scope>NUCLEOTIDE SEQUENCE</scope>
</reference>
<evidence type="ECO:0000256" key="1">
    <source>
        <dbReference type="SAM" id="MobiDB-lite"/>
    </source>
</evidence>
<feature type="compositionally biased region" description="Basic and acidic residues" evidence="1">
    <location>
        <begin position="199"/>
        <end position="211"/>
    </location>
</feature>
<dbReference type="Proteomes" id="UP000696280">
    <property type="component" value="Unassembled WGS sequence"/>
</dbReference>
<evidence type="ECO:0000256" key="2">
    <source>
        <dbReference type="SAM" id="Phobius"/>
    </source>
</evidence>
<dbReference type="OrthoDB" id="5414836at2759"/>
<feature type="transmembrane region" description="Helical" evidence="2">
    <location>
        <begin position="170"/>
        <end position="191"/>
    </location>
</feature>
<gene>
    <name evidence="3" type="ORF">HYFRA_00011706</name>
</gene>
<keyword evidence="2" id="KW-1133">Transmembrane helix</keyword>
<proteinExistence type="predicted"/>
<evidence type="ECO:0000313" key="4">
    <source>
        <dbReference type="Proteomes" id="UP000696280"/>
    </source>
</evidence>
<keyword evidence="4" id="KW-1185">Reference proteome</keyword>
<feature type="region of interest" description="Disordered" evidence="1">
    <location>
        <begin position="233"/>
        <end position="257"/>
    </location>
</feature>
<evidence type="ECO:0000313" key="3">
    <source>
        <dbReference type="EMBL" id="CAG8955837.1"/>
    </source>
</evidence>